<feature type="compositionally biased region" description="Basic and acidic residues" evidence="1">
    <location>
        <begin position="485"/>
        <end position="494"/>
    </location>
</feature>
<evidence type="ECO:0000313" key="4">
    <source>
        <dbReference type="Proteomes" id="UP001303046"/>
    </source>
</evidence>
<proteinExistence type="predicted"/>
<organism evidence="3 4">
    <name type="scientific">Necator americanus</name>
    <name type="common">Human hookworm</name>
    <dbReference type="NCBI Taxonomy" id="51031"/>
    <lineage>
        <taxon>Eukaryota</taxon>
        <taxon>Metazoa</taxon>
        <taxon>Ecdysozoa</taxon>
        <taxon>Nematoda</taxon>
        <taxon>Chromadorea</taxon>
        <taxon>Rhabditida</taxon>
        <taxon>Rhabditina</taxon>
        <taxon>Rhabditomorpha</taxon>
        <taxon>Strongyloidea</taxon>
        <taxon>Ancylostomatidae</taxon>
        <taxon>Bunostominae</taxon>
        <taxon>Necator</taxon>
    </lineage>
</organism>
<dbReference type="EMBL" id="JAVFWL010000002">
    <property type="protein sequence ID" value="KAK6735465.1"/>
    <property type="molecule type" value="Genomic_DNA"/>
</dbReference>
<dbReference type="InterPro" id="IPR041588">
    <property type="entry name" value="Integrase_H2C2"/>
</dbReference>
<dbReference type="Proteomes" id="UP001303046">
    <property type="component" value="Unassembled WGS sequence"/>
</dbReference>
<dbReference type="InterPro" id="IPR036397">
    <property type="entry name" value="RNaseH_sf"/>
</dbReference>
<evidence type="ECO:0000256" key="1">
    <source>
        <dbReference type="SAM" id="MobiDB-lite"/>
    </source>
</evidence>
<comment type="caution">
    <text evidence="3">The sequence shown here is derived from an EMBL/GenBank/DDBJ whole genome shotgun (WGS) entry which is preliminary data.</text>
</comment>
<name>A0ABR1CDF0_NECAM</name>
<reference evidence="3 4" key="1">
    <citation type="submission" date="2023-08" db="EMBL/GenBank/DDBJ databases">
        <title>A Necator americanus chromosomal reference genome.</title>
        <authorList>
            <person name="Ilik V."/>
            <person name="Petrzelkova K.J."/>
            <person name="Pardy F."/>
            <person name="Fuh T."/>
            <person name="Niatou-Singa F.S."/>
            <person name="Gouil Q."/>
            <person name="Baker L."/>
            <person name="Ritchie M.E."/>
            <person name="Jex A.R."/>
            <person name="Gazzola D."/>
            <person name="Li H."/>
            <person name="Toshio Fujiwara R."/>
            <person name="Zhan B."/>
            <person name="Aroian R.V."/>
            <person name="Pafco B."/>
            <person name="Schwarz E.M."/>
        </authorList>
    </citation>
    <scope>NUCLEOTIDE SEQUENCE [LARGE SCALE GENOMIC DNA]</scope>
    <source>
        <strain evidence="3 4">Aroian</strain>
        <tissue evidence="3">Whole animal</tissue>
    </source>
</reference>
<feature type="domain" description="Integrase zinc-binding" evidence="2">
    <location>
        <begin position="158"/>
        <end position="209"/>
    </location>
</feature>
<dbReference type="Pfam" id="PF17921">
    <property type="entry name" value="Integrase_H2C2"/>
    <property type="match status" value="1"/>
</dbReference>
<dbReference type="Gene3D" id="1.10.340.70">
    <property type="match status" value="1"/>
</dbReference>
<dbReference type="SUPFAM" id="SSF53098">
    <property type="entry name" value="Ribonuclease H-like"/>
    <property type="match status" value="1"/>
</dbReference>
<accession>A0ABR1CDF0</accession>
<dbReference type="PANTHER" id="PTHR47331">
    <property type="entry name" value="PHD-TYPE DOMAIN-CONTAINING PROTEIN"/>
    <property type="match status" value="1"/>
</dbReference>
<keyword evidence="4" id="KW-1185">Reference proteome</keyword>
<evidence type="ECO:0000259" key="2">
    <source>
        <dbReference type="Pfam" id="PF17921"/>
    </source>
</evidence>
<feature type="region of interest" description="Disordered" evidence="1">
    <location>
        <begin position="474"/>
        <end position="544"/>
    </location>
</feature>
<gene>
    <name evidence="3" type="primary">Necator_chrII.g6381</name>
    <name evidence="3" type="ORF">RB195_018588</name>
</gene>
<sequence>MTTEDIGDELPSFAYEQFNEMLTVSKKSSSEDDLDLIKYGQVRTWTKAKRVLAYTLRFSLVAAAKLNITRINKIMLFDNVQYPLDSIPLSGPEVQLSGKFLIKNHQNIHITEQIVRSLHHPNIQPDYGGVLRCHRRLGKAQLEDSAKYPVIILQQSFLAETIIRDYHQREYPGINHTVALIRQHFWIPKIHSQVTGIIRKCIQCQRFNNLPYRYPTQGDLPKERVIRSAPFQHVGLDYFGPFTIRTTSNSQAKCYGAILTCMVTQMIHLDVVSDLTTTAFLNMLRRFFARRGVLRSITSDNAPTFDLDNTILQENIKAARNDPAIMREQRDIQLSYPLGFTSESEDPHYLPPIEAAAINTKRQAIAALEASCKLTDMFWNTSQAQYLTALREKHTREVSHEKRCSRTPELGTLVLTCDSLQPRHSWKHGVIHQVIIIVIVSNNSNNNEGKIREVVVRLPSQRLIKHPANLLVPLELDDNGSSTKEISKKPKSEEQASTEPSQQRDHSDRNTPVLRTAQQPNNRYDLRPRRKINYTEEKEDTEPIASCKLPHYFKSL</sequence>
<dbReference type="InterPro" id="IPR012337">
    <property type="entry name" value="RNaseH-like_sf"/>
</dbReference>
<evidence type="ECO:0000313" key="3">
    <source>
        <dbReference type="EMBL" id="KAK6735465.1"/>
    </source>
</evidence>
<dbReference type="Gene3D" id="3.30.420.10">
    <property type="entry name" value="Ribonuclease H-like superfamily/Ribonuclease H"/>
    <property type="match status" value="1"/>
</dbReference>
<protein>
    <recommendedName>
        <fullName evidence="2">Integrase zinc-binding domain-containing protein</fullName>
    </recommendedName>
</protein>